<dbReference type="Proteomes" id="UP001596403">
    <property type="component" value="Unassembled WGS sequence"/>
</dbReference>
<protein>
    <submittedName>
        <fullName evidence="2">Uncharacterized protein</fullName>
    </submittedName>
</protein>
<keyword evidence="1" id="KW-0812">Transmembrane</keyword>
<proteinExistence type="predicted"/>
<evidence type="ECO:0000313" key="3">
    <source>
        <dbReference type="Proteomes" id="UP001596403"/>
    </source>
</evidence>
<name>A0ABW1Z0H2_9RHOB</name>
<keyword evidence="1" id="KW-0472">Membrane</keyword>
<dbReference type="EMBL" id="JBHSWA010000001">
    <property type="protein sequence ID" value="MFC6642914.1"/>
    <property type="molecule type" value="Genomic_DNA"/>
</dbReference>
<keyword evidence="3" id="KW-1185">Reference proteome</keyword>
<reference evidence="3" key="1">
    <citation type="journal article" date="2019" name="Int. J. Syst. Evol. Microbiol.">
        <title>The Global Catalogue of Microorganisms (GCM) 10K type strain sequencing project: providing services to taxonomists for standard genome sequencing and annotation.</title>
        <authorList>
            <consortium name="The Broad Institute Genomics Platform"/>
            <consortium name="The Broad Institute Genome Sequencing Center for Infectious Disease"/>
            <person name="Wu L."/>
            <person name="Ma J."/>
        </authorList>
    </citation>
    <scope>NUCLEOTIDE SEQUENCE [LARGE SCALE GENOMIC DNA]</scope>
    <source>
        <strain evidence="3">NBRC 111368</strain>
    </source>
</reference>
<comment type="caution">
    <text evidence="2">The sequence shown here is derived from an EMBL/GenBank/DDBJ whole genome shotgun (WGS) entry which is preliminary data.</text>
</comment>
<keyword evidence="1" id="KW-1133">Transmembrane helix</keyword>
<gene>
    <name evidence="2" type="ORF">ACFQAU_15650</name>
</gene>
<evidence type="ECO:0000256" key="1">
    <source>
        <dbReference type="SAM" id="Phobius"/>
    </source>
</evidence>
<organism evidence="2 3">
    <name type="scientific">Sulfitobacter profundi</name>
    <dbReference type="NCBI Taxonomy" id="2679961"/>
    <lineage>
        <taxon>Bacteria</taxon>
        <taxon>Pseudomonadati</taxon>
        <taxon>Pseudomonadota</taxon>
        <taxon>Alphaproteobacteria</taxon>
        <taxon>Rhodobacterales</taxon>
        <taxon>Roseobacteraceae</taxon>
        <taxon>Sulfitobacter</taxon>
    </lineage>
</organism>
<accession>A0ABW1Z0H2</accession>
<feature type="transmembrane region" description="Helical" evidence="1">
    <location>
        <begin position="6"/>
        <end position="31"/>
    </location>
</feature>
<dbReference type="RefSeq" id="WP_132443384.1">
    <property type="nucleotide sequence ID" value="NZ_JBHSWA010000001.1"/>
</dbReference>
<sequence>MEWTATDIALVVSTSATAITALSSVAIPLWTGASERRHRRREDRYVRAADAMFTCIESIEQVCRHRTHESMRYAFLRDGQSIPDKDDQKEGQRLEDEFDRSFRIIQMMSAELKIPFEKLNLHKATALATYPDYEVNEGKLTQVENETNYTAVRSRELDGFVAEGATLLGEFRTRLKLDKR</sequence>
<evidence type="ECO:0000313" key="2">
    <source>
        <dbReference type="EMBL" id="MFC6642914.1"/>
    </source>
</evidence>